<keyword evidence="1" id="KW-1133">Transmembrane helix</keyword>
<evidence type="ECO:0000313" key="2">
    <source>
        <dbReference type="EMBL" id="NHZ45050.1"/>
    </source>
</evidence>
<comment type="caution">
    <text evidence="2">The sequence shown here is derived from an EMBL/GenBank/DDBJ whole genome shotgun (WGS) entry which is preliminary data.</text>
</comment>
<evidence type="ECO:0000313" key="3">
    <source>
        <dbReference type="Proteomes" id="UP000819052"/>
    </source>
</evidence>
<reference evidence="2 3" key="1">
    <citation type="submission" date="2019-09" db="EMBL/GenBank/DDBJ databases">
        <title>Taxonomy of Antarctic Massilia spp.: description of Massilia rubra sp. nov., Massilia aquatica sp. nov., Massilia mucilaginosa sp. nov., Massilia frigida sp. nov. isolated from streams, lakes and regoliths.</title>
        <authorList>
            <person name="Holochova P."/>
            <person name="Sedlacek I."/>
            <person name="Kralova S."/>
            <person name="Maslanova I."/>
            <person name="Busse H.-J."/>
            <person name="Stankova E."/>
            <person name="Vrbovska V."/>
            <person name="Kovarovic V."/>
            <person name="Bartak M."/>
            <person name="Svec P."/>
            <person name="Pantucek R."/>
        </authorList>
    </citation>
    <scope>NUCLEOTIDE SEQUENCE [LARGE SCALE GENOMIC DNA]</scope>
    <source>
        <strain evidence="2 3">CCM 8693</strain>
    </source>
</reference>
<name>A0ABX0MD18_9BURK</name>
<accession>A0ABX0MD18</accession>
<sequence length="108" mass="11559">MAKKKQSLFEDITQIASKLPWQTSLILAIAAYVGFHYVAMMPPAPVQPGAANIAPTLTGVLLRTTSSILQYVVPIAVTLGAIVSVFKRRKQTALHNTVAATPSRAEVT</sequence>
<dbReference type="EMBL" id="VVIW01000061">
    <property type="protein sequence ID" value="NHZ45050.1"/>
    <property type="molecule type" value="Genomic_DNA"/>
</dbReference>
<keyword evidence="3" id="KW-1185">Reference proteome</keyword>
<keyword evidence="1" id="KW-0812">Transmembrane</keyword>
<dbReference type="RefSeq" id="WP_167082310.1">
    <property type="nucleotide sequence ID" value="NZ_VVIW01000061.1"/>
</dbReference>
<feature type="transmembrane region" description="Helical" evidence="1">
    <location>
        <begin position="21"/>
        <end position="39"/>
    </location>
</feature>
<organism evidence="2 3">
    <name type="scientific">Massilia aquatica</name>
    <dbReference type="NCBI Taxonomy" id="2609000"/>
    <lineage>
        <taxon>Bacteria</taxon>
        <taxon>Pseudomonadati</taxon>
        <taxon>Pseudomonadota</taxon>
        <taxon>Betaproteobacteria</taxon>
        <taxon>Burkholderiales</taxon>
        <taxon>Oxalobacteraceae</taxon>
        <taxon>Telluria group</taxon>
        <taxon>Massilia</taxon>
    </lineage>
</organism>
<dbReference type="Proteomes" id="UP000819052">
    <property type="component" value="Unassembled WGS sequence"/>
</dbReference>
<keyword evidence="1" id="KW-0472">Membrane</keyword>
<evidence type="ECO:0000256" key="1">
    <source>
        <dbReference type="SAM" id="Phobius"/>
    </source>
</evidence>
<gene>
    <name evidence="2" type="ORF">F1609_33660</name>
</gene>
<protein>
    <submittedName>
        <fullName evidence="2">Uncharacterized protein</fullName>
    </submittedName>
</protein>
<proteinExistence type="predicted"/>
<feature type="transmembrane region" description="Helical" evidence="1">
    <location>
        <begin position="68"/>
        <end position="86"/>
    </location>
</feature>